<reference evidence="1" key="1">
    <citation type="submission" date="2024-07" db="EMBL/GenBank/DDBJ databases">
        <title>Metagenome and Metagenome-Assembled Genomes of Archaea from a hot spring from the geothermal field of Los Azufres, Mexico.</title>
        <authorList>
            <person name="Marin-Paredes R."/>
            <person name="Martinez-Romero E."/>
            <person name="Servin-Garciduenas L.E."/>
        </authorList>
    </citation>
    <scope>NUCLEOTIDE SEQUENCE</scope>
    <source>
        <strain evidence="1">AZ1-454</strain>
    </source>
</reference>
<dbReference type="Proteomes" id="UP000053480">
    <property type="component" value="Unassembled WGS sequence"/>
</dbReference>
<evidence type="ECO:0000313" key="1">
    <source>
        <dbReference type="EMBL" id="MEW9491816.1"/>
    </source>
</evidence>
<comment type="caution">
    <text evidence="1">The sequence shown here is derived from an EMBL/GenBank/DDBJ whole genome shotgun (WGS) entry which is preliminary data.</text>
</comment>
<evidence type="ECO:0000313" key="2">
    <source>
        <dbReference type="Proteomes" id="UP000053480"/>
    </source>
</evidence>
<organism evidence="1 2">
    <name type="scientific">Candidatus Aramenus sulfurataquae</name>
    <dbReference type="NCBI Taxonomy" id="1326980"/>
    <lineage>
        <taxon>Archaea</taxon>
        <taxon>Thermoproteota</taxon>
        <taxon>Thermoprotei</taxon>
        <taxon>Sulfolobales</taxon>
        <taxon>Sulfolobaceae</taxon>
        <taxon>Candidatus Aramenus</taxon>
    </lineage>
</organism>
<name>A0ACC6TQ28_9CREN</name>
<gene>
    <name evidence="1" type="ORF">TQ35_0006410</name>
</gene>
<dbReference type="EMBL" id="JZWS03000007">
    <property type="protein sequence ID" value="MEW9491816.1"/>
    <property type="molecule type" value="Genomic_DNA"/>
</dbReference>
<proteinExistence type="predicted"/>
<protein>
    <submittedName>
        <fullName evidence="1">Inositol monophosphatase family protein</fullName>
    </submittedName>
</protein>
<sequence length="257" mass="28660">MENLLLEIGRKAVSFIQEIRNQSGLDRVIGRHGDDVTRVVDKKSEEYVFQLLNETGYKFLFVSEESGVVRQGDDYEFVALIDPLDGSTNFVSGIPWSSVSIALYKRGERDFNKSFAGVVANVFTGDVYSYYNGRSYVNGVEVTEPKKGSNVVLGYFTKRDLDKALKMLNNVEKVKIRSLGSASLDMILVCLGKAYLYFDVRNKLRNIDIAASTGFCSTLGVFPVNLKGERINPGIDNVNLVGDVLVTYDQSLLSRLF</sequence>
<accession>A0ACC6TQ28</accession>